<name>A0A6C0EB14_9ZZZZ</name>
<accession>A0A6C0EB14</accession>
<protein>
    <submittedName>
        <fullName evidence="2">Uncharacterized protein</fullName>
    </submittedName>
</protein>
<reference evidence="2" key="1">
    <citation type="journal article" date="2020" name="Nature">
        <title>Giant virus diversity and host interactions through global metagenomics.</title>
        <authorList>
            <person name="Schulz F."/>
            <person name="Roux S."/>
            <person name="Paez-Espino D."/>
            <person name="Jungbluth S."/>
            <person name="Walsh D.A."/>
            <person name="Denef V.J."/>
            <person name="McMahon K.D."/>
            <person name="Konstantinidis K.T."/>
            <person name="Eloe-Fadrosh E.A."/>
            <person name="Kyrpides N.C."/>
            <person name="Woyke T."/>
        </authorList>
    </citation>
    <scope>NUCLEOTIDE SEQUENCE</scope>
    <source>
        <strain evidence="2">GVMAG-M-3300023179-27</strain>
    </source>
</reference>
<evidence type="ECO:0000313" key="2">
    <source>
        <dbReference type="EMBL" id="QHT26048.1"/>
    </source>
</evidence>
<sequence>MASFLDMNEDSVKMFESGGSSFLEKPEAEKNDNTDDDDVMTELNEVLSKESPTEIKNALSKMPPQDLLNLYQMLQQMQSAPNPNKKVYSSDPRERLRQKRLEKLSERTSKYAKNVKQKRDDDKKEQERKKKEKEEQDKKEAEEKNKIQEDEIDEEL</sequence>
<feature type="compositionally biased region" description="Basic and acidic residues" evidence="1">
    <location>
        <begin position="24"/>
        <end position="33"/>
    </location>
</feature>
<feature type="compositionally biased region" description="Basic and acidic residues" evidence="1">
    <location>
        <begin position="117"/>
        <end position="149"/>
    </location>
</feature>
<feature type="region of interest" description="Disordered" evidence="1">
    <location>
        <begin position="16"/>
        <end position="40"/>
    </location>
</feature>
<dbReference type="AlphaFoldDB" id="A0A6C0EB14"/>
<proteinExistence type="predicted"/>
<evidence type="ECO:0000256" key="1">
    <source>
        <dbReference type="SAM" id="MobiDB-lite"/>
    </source>
</evidence>
<dbReference type="EMBL" id="MN739778">
    <property type="protein sequence ID" value="QHT26048.1"/>
    <property type="molecule type" value="Genomic_DNA"/>
</dbReference>
<feature type="compositionally biased region" description="Basic and acidic residues" evidence="1">
    <location>
        <begin position="91"/>
        <end position="109"/>
    </location>
</feature>
<organism evidence="2">
    <name type="scientific">viral metagenome</name>
    <dbReference type="NCBI Taxonomy" id="1070528"/>
    <lineage>
        <taxon>unclassified sequences</taxon>
        <taxon>metagenomes</taxon>
        <taxon>organismal metagenomes</taxon>
    </lineage>
</organism>
<feature type="region of interest" description="Disordered" evidence="1">
    <location>
        <begin position="76"/>
        <end position="156"/>
    </location>
</feature>